<reference evidence="1" key="1">
    <citation type="submission" date="2020-08" db="EMBL/GenBank/DDBJ databases">
        <title>Multicomponent nature underlies the extraordinary mechanical properties of spider dragline silk.</title>
        <authorList>
            <person name="Kono N."/>
            <person name="Nakamura H."/>
            <person name="Mori M."/>
            <person name="Yoshida Y."/>
            <person name="Ohtoshi R."/>
            <person name="Malay A.D."/>
            <person name="Moran D.A.P."/>
            <person name="Tomita M."/>
            <person name="Numata K."/>
            <person name="Arakawa K."/>
        </authorList>
    </citation>
    <scope>NUCLEOTIDE SEQUENCE</scope>
</reference>
<dbReference type="OrthoDB" id="8036689at2759"/>
<dbReference type="AlphaFoldDB" id="A0A8X6MNX8"/>
<accession>A0A8X6MNX8</accession>
<sequence>MYFTPFRDVHGGIEKEEMHRRYVPPPNNPPDLLSRGISPDNLRERKLWWNGPLFIMEREHPNRGIPAGCFI</sequence>
<keyword evidence="2" id="KW-1185">Reference proteome</keyword>
<evidence type="ECO:0000313" key="2">
    <source>
        <dbReference type="Proteomes" id="UP000887013"/>
    </source>
</evidence>
<evidence type="ECO:0000313" key="1">
    <source>
        <dbReference type="EMBL" id="GFS70395.1"/>
    </source>
</evidence>
<organism evidence="1 2">
    <name type="scientific">Nephila pilipes</name>
    <name type="common">Giant wood spider</name>
    <name type="synonym">Nephila maculata</name>
    <dbReference type="NCBI Taxonomy" id="299642"/>
    <lineage>
        <taxon>Eukaryota</taxon>
        <taxon>Metazoa</taxon>
        <taxon>Ecdysozoa</taxon>
        <taxon>Arthropoda</taxon>
        <taxon>Chelicerata</taxon>
        <taxon>Arachnida</taxon>
        <taxon>Araneae</taxon>
        <taxon>Araneomorphae</taxon>
        <taxon>Entelegynae</taxon>
        <taxon>Araneoidea</taxon>
        <taxon>Nephilidae</taxon>
        <taxon>Nephila</taxon>
    </lineage>
</organism>
<comment type="caution">
    <text evidence="1">The sequence shown here is derived from an EMBL/GenBank/DDBJ whole genome shotgun (WGS) entry which is preliminary data.</text>
</comment>
<dbReference type="EMBL" id="BMAW01049378">
    <property type="protein sequence ID" value="GFS70395.1"/>
    <property type="molecule type" value="Genomic_DNA"/>
</dbReference>
<dbReference type="Proteomes" id="UP000887013">
    <property type="component" value="Unassembled WGS sequence"/>
</dbReference>
<name>A0A8X6MNX8_NEPPI</name>
<protein>
    <submittedName>
        <fullName evidence="1">Uncharacterized protein</fullName>
    </submittedName>
</protein>
<proteinExistence type="predicted"/>
<gene>
    <name evidence="1" type="ORF">NPIL_182191</name>
</gene>